<evidence type="ECO:0000313" key="4">
    <source>
        <dbReference type="Proteomes" id="UP000315010"/>
    </source>
</evidence>
<sequence length="113" mass="11997">MKTSNNRAFVINVADNVATALSDLRPGECVLVGDAVHESAQVRGDIRSGHKFALVDLKVGDAIIKYGVAIGYASVAIECGIWVHLHNVQSQFDERSGTLDGETGAPTEGNVYV</sequence>
<organism evidence="3 4">
    <name type="scientific">Novipirellula herctigrandis</name>
    <dbReference type="NCBI Taxonomy" id="2527986"/>
    <lineage>
        <taxon>Bacteria</taxon>
        <taxon>Pseudomonadati</taxon>
        <taxon>Planctomycetota</taxon>
        <taxon>Planctomycetia</taxon>
        <taxon>Pirellulales</taxon>
        <taxon>Pirellulaceae</taxon>
        <taxon>Novipirellula</taxon>
    </lineage>
</organism>
<dbReference type="Proteomes" id="UP000315010">
    <property type="component" value="Unassembled WGS sequence"/>
</dbReference>
<keyword evidence="1 3" id="KW-0456">Lyase</keyword>
<dbReference type="SMART" id="SM00858">
    <property type="entry name" value="SAF"/>
    <property type="match status" value="1"/>
</dbReference>
<dbReference type="RefSeq" id="WP_146400868.1">
    <property type="nucleotide sequence ID" value="NZ_SJPJ01000001.1"/>
</dbReference>
<dbReference type="InterPro" id="IPR013974">
    <property type="entry name" value="SAF"/>
</dbReference>
<dbReference type="EMBL" id="SJPJ01000001">
    <property type="protein sequence ID" value="TWT83595.1"/>
    <property type="molecule type" value="Genomic_DNA"/>
</dbReference>
<dbReference type="OrthoDB" id="9804574at2"/>
<dbReference type="CDD" id="cd11613">
    <property type="entry name" value="SAF_AH_GD"/>
    <property type="match status" value="1"/>
</dbReference>
<keyword evidence="4" id="KW-1185">Reference proteome</keyword>
<protein>
    <submittedName>
        <fullName evidence="3">Altronate dehydratase</fullName>
        <ecNumber evidence="3">4.2.1.7</ecNumber>
    </submittedName>
</protein>
<evidence type="ECO:0000256" key="1">
    <source>
        <dbReference type="ARBA" id="ARBA00023239"/>
    </source>
</evidence>
<dbReference type="Gene3D" id="2.30.130.110">
    <property type="match status" value="1"/>
</dbReference>
<dbReference type="AlphaFoldDB" id="A0A5C5Z8R8"/>
<dbReference type="GO" id="GO:0008789">
    <property type="term" value="F:altronate dehydratase activity"/>
    <property type="evidence" value="ECO:0007669"/>
    <property type="project" value="UniProtKB-EC"/>
</dbReference>
<name>A0A5C5Z8R8_9BACT</name>
<evidence type="ECO:0000313" key="3">
    <source>
        <dbReference type="EMBL" id="TWT83595.1"/>
    </source>
</evidence>
<dbReference type="InterPro" id="IPR044144">
    <property type="entry name" value="SAF_UxaA/GarD"/>
</dbReference>
<feature type="domain" description="SAF" evidence="2">
    <location>
        <begin position="15"/>
        <end position="89"/>
    </location>
</feature>
<comment type="caution">
    <text evidence="3">The sequence shown here is derived from an EMBL/GenBank/DDBJ whole genome shotgun (WGS) entry which is preliminary data.</text>
</comment>
<reference evidence="3 4" key="1">
    <citation type="submission" date="2019-02" db="EMBL/GenBank/DDBJ databases">
        <title>Deep-cultivation of Planctomycetes and their phenomic and genomic characterization uncovers novel biology.</title>
        <authorList>
            <person name="Wiegand S."/>
            <person name="Jogler M."/>
            <person name="Boedeker C."/>
            <person name="Pinto D."/>
            <person name="Vollmers J."/>
            <person name="Rivas-Marin E."/>
            <person name="Kohn T."/>
            <person name="Peeters S.H."/>
            <person name="Heuer A."/>
            <person name="Rast P."/>
            <person name="Oberbeckmann S."/>
            <person name="Bunk B."/>
            <person name="Jeske O."/>
            <person name="Meyerdierks A."/>
            <person name="Storesund J.E."/>
            <person name="Kallscheuer N."/>
            <person name="Luecker S."/>
            <person name="Lage O.M."/>
            <person name="Pohl T."/>
            <person name="Merkel B.J."/>
            <person name="Hornburger P."/>
            <person name="Mueller R.-W."/>
            <person name="Bruemmer F."/>
            <person name="Labrenz M."/>
            <person name="Spormann A.M."/>
            <person name="Op Den Camp H."/>
            <person name="Overmann J."/>
            <person name="Amann R."/>
            <person name="Jetten M.S.M."/>
            <person name="Mascher T."/>
            <person name="Medema M.H."/>
            <person name="Devos D.P."/>
            <person name="Kaster A.-K."/>
            <person name="Ovreas L."/>
            <person name="Rohde M."/>
            <person name="Galperin M.Y."/>
            <person name="Jogler C."/>
        </authorList>
    </citation>
    <scope>NUCLEOTIDE SEQUENCE [LARGE SCALE GENOMIC DNA]</scope>
    <source>
        <strain evidence="3 4">CA13</strain>
    </source>
</reference>
<dbReference type="EC" id="4.2.1.7" evidence="3"/>
<gene>
    <name evidence="3" type="primary">uxaA</name>
    <name evidence="3" type="ORF">CA13_50620</name>
</gene>
<evidence type="ECO:0000259" key="2">
    <source>
        <dbReference type="SMART" id="SM00858"/>
    </source>
</evidence>
<accession>A0A5C5Z8R8</accession>
<dbReference type="GO" id="GO:0019698">
    <property type="term" value="P:D-galacturonate catabolic process"/>
    <property type="evidence" value="ECO:0007669"/>
    <property type="project" value="TreeGrafter"/>
</dbReference>
<dbReference type="PANTHER" id="PTHR30536">
    <property type="entry name" value="ALTRONATE/GALACTARATE DEHYDRATASE"/>
    <property type="match status" value="1"/>
</dbReference>
<dbReference type="InterPro" id="IPR052172">
    <property type="entry name" value="UxaA_altronate/galactarate_dh"/>
</dbReference>
<proteinExistence type="predicted"/>
<dbReference type="PANTHER" id="PTHR30536:SF5">
    <property type="entry name" value="ALTRONATE DEHYDRATASE"/>
    <property type="match status" value="1"/>
</dbReference>